<dbReference type="OrthoDB" id="8806754at2759"/>
<dbReference type="Proteomes" id="UP000316079">
    <property type="component" value="Unassembled WGS sequence"/>
</dbReference>
<dbReference type="AlphaFoldDB" id="A0A553Q9B7"/>
<accession>A0A553Q9B7</accession>
<reference evidence="1 2" key="1">
    <citation type="journal article" date="2019" name="Sci. Data">
        <title>Hybrid genome assembly and annotation of Danionella translucida.</title>
        <authorList>
            <person name="Kadobianskyi M."/>
            <person name="Schulze L."/>
            <person name="Schuelke M."/>
            <person name="Judkewitz B."/>
        </authorList>
    </citation>
    <scope>NUCLEOTIDE SEQUENCE [LARGE SCALE GENOMIC DNA]</scope>
    <source>
        <strain evidence="1 2">Bolton</strain>
    </source>
</reference>
<name>A0A553Q9B7_9TELE</name>
<keyword evidence="2" id="KW-1185">Reference proteome</keyword>
<protein>
    <submittedName>
        <fullName evidence="1">Uncharacterized protein</fullName>
    </submittedName>
</protein>
<comment type="caution">
    <text evidence="1">The sequence shown here is derived from an EMBL/GenBank/DDBJ whole genome shotgun (WGS) entry which is preliminary data.</text>
</comment>
<evidence type="ECO:0000313" key="1">
    <source>
        <dbReference type="EMBL" id="TRY86518.1"/>
    </source>
</evidence>
<proteinExistence type="predicted"/>
<gene>
    <name evidence="1" type="ORF">DNTS_010138</name>
</gene>
<sequence length="66" mass="7227">MLGGTPQMSTVKDADREPNAVFIKGTGIFPVTLSRDTMLKMRSIAERSIEATGLPGVRYGKLKFIQ</sequence>
<organism evidence="1 2">
    <name type="scientific">Danionella cerebrum</name>
    <dbReference type="NCBI Taxonomy" id="2873325"/>
    <lineage>
        <taxon>Eukaryota</taxon>
        <taxon>Metazoa</taxon>
        <taxon>Chordata</taxon>
        <taxon>Craniata</taxon>
        <taxon>Vertebrata</taxon>
        <taxon>Euteleostomi</taxon>
        <taxon>Actinopterygii</taxon>
        <taxon>Neopterygii</taxon>
        <taxon>Teleostei</taxon>
        <taxon>Ostariophysi</taxon>
        <taxon>Cypriniformes</taxon>
        <taxon>Danionidae</taxon>
        <taxon>Danioninae</taxon>
        <taxon>Danionella</taxon>
    </lineage>
</organism>
<evidence type="ECO:0000313" key="2">
    <source>
        <dbReference type="Proteomes" id="UP000316079"/>
    </source>
</evidence>
<dbReference type="EMBL" id="SRMA01026206">
    <property type="protein sequence ID" value="TRY86518.1"/>
    <property type="molecule type" value="Genomic_DNA"/>
</dbReference>